<name>A0A5B7K8D8_PORTR</name>
<evidence type="ECO:0000313" key="2">
    <source>
        <dbReference type="Proteomes" id="UP000324222"/>
    </source>
</evidence>
<gene>
    <name evidence="1" type="ORF">E2C01_096849</name>
</gene>
<proteinExistence type="predicted"/>
<organism evidence="1 2">
    <name type="scientific">Portunus trituberculatus</name>
    <name type="common">Swimming crab</name>
    <name type="synonym">Neptunus trituberculatus</name>
    <dbReference type="NCBI Taxonomy" id="210409"/>
    <lineage>
        <taxon>Eukaryota</taxon>
        <taxon>Metazoa</taxon>
        <taxon>Ecdysozoa</taxon>
        <taxon>Arthropoda</taxon>
        <taxon>Crustacea</taxon>
        <taxon>Multicrustacea</taxon>
        <taxon>Malacostraca</taxon>
        <taxon>Eumalacostraca</taxon>
        <taxon>Eucarida</taxon>
        <taxon>Decapoda</taxon>
        <taxon>Pleocyemata</taxon>
        <taxon>Brachyura</taxon>
        <taxon>Eubrachyura</taxon>
        <taxon>Portunoidea</taxon>
        <taxon>Portunidae</taxon>
        <taxon>Portuninae</taxon>
        <taxon>Portunus</taxon>
    </lineage>
</organism>
<evidence type="ECO:0000313" key="1">
    <source>
        <dbReference type="EMBL" id="MPD01329.1"/>
    </source>
</evidence>
<dbReference type="EMBL" id="VSRR010126639">
    <property type="protein sequence ID" value="MPD01329.1"/>
    <property type="molecule type" value="Genomic_DNA"/>
</dbReference>
<reference evidence="1 2" key="1">
    <citation type="submission" date="2019-05" db="EMBL/GenBank/DDBJ databases">
        <title>Another draft genome of Portunus trituberculatus and its Hox gene families provides insights of decapod evolution.</title>
        <authorList>
            <person name="Jeong J.-H."/>
            <person name="Song I."/>
            <person name="Kim S."/>
            <person name="Choi T."/>
            <person name="Kim D."/>
            <person name="Ryu S."/>
            <person name="Kim W."/>
        </authorList>
    </citation>
    <scope>NUCLEOTIDE SEQUENCE [LARGE SCALE GENOMIC DNA]</scope>
    <source>
        <tissue evidence="1">Muscle</tissue>
    </source>
</reference>
<comment type="caution">
    <text evidence="1">The sequence shown here is derived from an EMBL/GenBank/DDBJ whole genome shotgun (WGS) entry which is preliminary data.</text>
</comment>
<dbReference type="Proteomes" id="UP000324222">
    <property type="component" value="Unassembled WGS sequence"/>
</dbReference>
<dbReference type="AlphaFoldDB" id="A0A5B7K8D8"/>
<sequence>MTSYTTLARSWDTPGHVRRCSLRLVTAAATGTPPSFVIGEVISTAGVLFNTRLFHRFTAQAGGKTVTVGELQDSITSEASVF</sequence>
<keyword evidence="2" id="KW-1185">Reference proteome</keyword>
<accession>A0A5B7K8D8</accession>
<protein>
    <submittedName>
        <fullName evidence="1">Uncharacterized protein</fullName>
    </submittedName>
</protein>